<evidence type="ECO:0000259" key="6">
    <source>
        <dbReference type="Pfam" id="PF14759"/>
    </source>
</evidence>
<feature type="domain" description="FAD/NAD(P)-binding" evidence="5">
    <location>
        <begin position="11"/>
        <end position="310"/>
    </location>
</feature>
<dbReference type="SUPFAM" id="SSF55424">
    <property type="entry name" value="FAD/NAD-linked reductases, dimerisation (C-terminal) domain"/>
    <property type="match status" value="1"/>
</dbReference>
<dbReference type="Pfam" id="PF07992">
    <property type="entry name" value="Pyr_redox_2"/>
    <property type="match status" value="1"/>
</dbReference>
<sequence length="417" mass="45880">MTELAVESQTCVIVGASHGGVNAAFALRKEGWEGRIVLVDADPALPYHRPPLSKAFLTSSDDILKLALKPEESYNKANIDLLLGHTVTGLSATVKTIELDDGTALFYDKLILATGARPFIPPINGLDTARDLYPLRTAQDVENIRRALQQSEHKRAVIIGGGYIGLETAASMKKLGASVTVLERESRILARVTSPEMSEFFDGLHSQHGVAVDTDKNVVRIRTSEHCNTVVCEDGTEYVADIIVVGVGIRVNTQLAEVAKLTLENGIQVDDQLTTSDKNIFAIGDCCYHFNPTYERHIRLESVQNAVDQAKVVAANICGKNRVYDTVPWFWSDQYDVKLQMVGLPQGYTECLIRQEDDDSGKFSAWYFQGERLLAVDAINHAKAYVVGTKFIASGRVLDKHKLADKTVEFKPANFLA</sequence>
<dbReference type="InterPro" id="IPR023753">
    <property type="entry name" value="FAD/NAD-binding_dom"/>
</dbReference>
<dbReference type="InterPro" id="IPR016156">
    <property type="entry name" value="FAD/NAD-linked_Rdtase_dimer_sf"/>
</dbReference>
<dbReference type="PRINTS" id="PR00411">
    <property type="entry name" value="PNDRDTASEI"/>
</dbReference>
<proteinExistence type="predicted"/>
<dbReference type="RefSeq" id="WP_251262883.1">
    <property type="nucleotide sequence ID" value="NZ_JAMQGP010000010.1"/>
</dbReference>
<evidence type="ECO:0000259" key="5">
    <source>
        <dbReference type="Pfam" id="PF07992"/>
    </source>
</evidence>
<accession>A0AA41WB99</accession>
<feature type="domain" description="Reductase C-terminal" evidence="6">
    <location>
        <begin position="329"/>
        <end position="412"/>
    </location>
</feature>
<comment type="cofactor">
    <cofactor evidence="1">
        <name>FAD</name>
        <dbReference type="ChEBI" id="CHEBI:57692"/>
    </cofactor>
</comment>
<keyword evidence="3" id="KW-0274">FAD</keyword>
<dbReference type="GO" id="GO:0016651">
    <property type="term" value="F:oxidoreductase activity, acting on NAD(P)H"/>
    <property type="evidence" value="ECO:0007669"/>
    <property type="project" value="TreeGrafter"/>
</dbReference>
<name>A0AA41WB99_9GAMM</name>
<protein>
    <submittedName>
        <fullName evidence="7">FAD-dependent oxidoreductase</fullName>
    </submittedName>
</protein>
<dbReference type="PANTHER" id="PTHR43557:SF2">
    <property type="entry name" value="RIESKE DOMAIN-CONTAINING PROTEIN-RELATED"/>
    <property type="match status" value="1"/>
</dbReference>
<evidence type="ECO:0000256" key="1">
    <source>
        <dbReference type="ARBA" id="ARBA00001974"/>
    </source>
</evidence>
<dbReference type="AlphaFoldDB" id="A0AA41WB99"/>
<evidence type="ECO:0000256" key="4">
    <source>
        <dbReference type="ARBA" id="ARBA00023002"/>
    </source>
</evidence>
<evidence type="ECO:0000313" key="7">
    <source>
        <dbReference type="EMBL" id="MCM2681403.1"/>
    </source>
</evidence>
<dbReference type="PANTHER" id="PTHR43557">
    <property type="entry name" value="APOPTOSIS-INDUCING FACTOR 1"/>
    <property type="match status" value="1"/>
</dbReference>
<dbReference type="Proteomes" id="UP001165393">
    <property type="component" value="Unassembled WGS sequence"/>
</dbReference>
<dbReference type="InterPro" id="IPR028202">
    <property type="entry name" value="Reductase_C"/>
</dbReference>
<dbReference type="InterPro" id="IPR036188">
    <property type="entry name" value="FAD/NAD-bd_sf"/>
</dbReference>
<dbReference type="Gene3D" id="3.50.50.60">
    <property type="entry name" value="FAD/NAD(P)-binding domain"/>
    <property type="match status" value="2"/>
</dbReference>
<dbReference type="InterPro" id="IPR050446">
    <property type="entry name" value="FAD-oxidoreductase/Apoptosis"/>
</dbReference>
<reference evidence="7 8" key="1">
    <citation type="journal article" date="2013" name="Antonie Van Leeuwenhoek">
        <title>Echinimonas agarilytica gen. nov., sp. nov., a new gammaproteobacterium isolated from the sea urchin Strongylocentrotus intermedius.</title>
        <authorList>
            <person name="Nedashkovskaya O.I."/>
            <person name="Stenkova A.M."/>
            <person name="Zhukova N.V."/>
            <person name="Van Trappen S."/>
            <person name="Lee J.S."/>
            <person name="Kim S.B."/>
        </authorList>
    </citation>
    <scope>NUCLEOTIDE SEQUENCE [LARGE SCALE GENOMIC DNA]</scope>
    <source>
        <strain evidence="7 8">KMM 6351</strain>
    </source>
</reference>
<dbReference type="GO" id="GO:0005737">
    <property type="term" value="C:cytoplasm"/>
    <property type="evidence" value="ECO:0007669"/>
    <property type="project" value="TreeGrafter"/>
</dbReference>
<dbReference type="Pfam" id="PF14759">
    <property type="entry name" value="Reductase_C"/>
    <property type="match status" value="1"/>
</dbReference>
<comment type="caution">
    <text evidence="7">The sequence shown here is derived from an EMBL/GenBank/DDBJ whole genome shotgun (WGS) entry which is preliminary data.</text>
</comment>
<evidence type="ECO:0000313" key="8">
    <source>
        <dbReference type="Proteomes" id="UP001165393"/>
    </source>
</evidence>
<gene>
    <name evidence="7" type="ORF">NAF29_17275</name>
</gene>
<dbReference type="Gene3D" id="3.30.390.30">
    <property type="match status" value="1"/>
</dbReference>
<dbReference type="SUPFAM" id="SSF51905">
    <property type="entry name" value="FAD/NAD(P)-binding domain"/>
    <property type="match status" value="2"/>
</dbReference>
<keyword evidence="2" id="KW-0285">Flavoprotein</keyword>
<evidence type="ECO:0000256" key="3">
    <source>
        <dbReference type="ARBA" id="ARBA00022827"/>
    </source>
</evidence>
<organism evidence="7 8">
    <name type="scientific">Echinimonas agarilytica</name>
    <dbReference type="NCBI Taxonomy" id="1215918"/>
    <lineage>
        <taxon>Bacteria</taxon>
        <taxon>Pseudomonadati</taxon>
        <taxon>Pseudomonadota</taxon>
        <taxon>Gammaproteobacteria</taxon>
        <taxon>Alteromonadales</taxon>
        <taxon>Echinimonadaceae</taxon>
        <taxon>Echinimonas</taxon>
    </lineage>
</organism>
<evidence type="ECO:0000256" key="2">
    <source>
        <dbReference type="ARBA" id="ARBA00022630"/>
    </source>
</evidence>
<dbReference type="EMBL" id="JAMQGP010000010">
    <property type="protein sequence ID" value="MCM2681403.1"/>
    <property type="molecule type" value="Genomic_DNA"/>
</dbReference>
<dbReference type="PRINTS" id="PR00368">
    <property type="entry name" value="FADPNR"/>
</dbReference>
<keyword evidence="8" id="KW-1185">Reference proteome</keyword>
<keyword evidence="4" id="KW-0560">Oxidoreductase</keyword>